<sequence length="267" mass="29796">MGQRKSKLSFFLKQHPKCCYCGGEVDAGSIDHVPPKAVFKYKHRPSGLEVPACSHCNAAHSPFDEFFAFIAFLQLSSKANHVEPRFNSMISGLVPRFPEAIVEIVRKSSRGWVKDASGLLRPVIVATFEDPAVHFAVEYMAARISCALVYLFHGASVPLQTCFKTRWVSNASGDHAAVMKLARGLPNYISLKQGSFNTSDQFEARYFIESPTRAGFAFNFHQSFQVTCVVEPEAQRGEEEPLFTVTRDGIAPLNHDYPPSLRIPVRR</sequence>
<dbReference type="Proteomes" id="UP000198761">
    <property type="component" value="Unassembled WGS sequence"/>
</dbReference>
<dbReference type="EMBL" id="FOCE01000004">
    <property type="protein sequence ID" value="SEN28592.1"/>
    <property type="molecule type" value="Genomic_DNA"/>
</dbReference>
<proteinExistence type="predicted"/>
<evidence type="ECO:0008006" key="3">
    <source>
        <dbReference type="Google" id="ProtNLM"/>
    </source>
</evidence>
<keyword evidence="2" id="KW-1185">Reference proteome</keyword>
<reference evidence="1 2" key="1">
    <citation type="submission" date="2016-10" db="EMBL/GenBank/DDBJ databases">
        <authorList>
            <person name="de Groot N.N."/>
        </authorList>
    </citation>
    <scope>NUCLEOTIDE SEQUENCE [LARGE SCALE GENOMIC DNA]</scope>
    <source>
        <strain evidence="1 2">DSM 3857</strain>
    </source>
</reference>
<evidence type="ECO:0000313" key="1">
    <source>
        <dbReference type="EMBL" id="SEN28592.1"/>
    </source>
</evidence>
<dbReference type="AlphaFoldDB" id="A0A1H8FA10"/>
<dbReference type="STRING" id="933059.SAMN04488103_104103"/>
<dbReference type="Gene3D" id="1.10.30.50">
    <property type="match status" value="1"/>
</dbReference>
<organism evidence="1 2">
    <name type="scientific">Gemmobacter aquatilis</name>
    <dbReference type="NCBI Taxonomy" id="933059"/>
    <lineage>
        <taxon>Bacteria</taxon>
        <taxon>Pseudomonadati</taxon>
        <taxon>Pseudomonadota</taxon>
        <taxon>Alphaproteobacteria</taxon>
        <taxon>Rhodobacterales</taxon>
        <taxon>Paracoccaceae</taxon>
        <taxon>Gemmobacter</taxon>
    </lineage>
</organism>
<protein>
    <recommendedName>
        <fullName evidence="3">HNH endonuclease</fullName>
    </recommendedName>
</protein>
<evidence type="ECO:0000313" key="2">
    <source>
        <dbReference type="Proteomes" id="UP000198761"/>
    </source>
</evidence>
<gene>
    <name evidence="1" type="ORF">SAMN04488103_104103</name>
</gene>
<accession>A0A1H8FA10</accession>
<name>A0A1H8FA10_9RHOB</name>